<dbReference type="PROSITE" id="PS51585">
    <property type="entry name" value="SAM_MT_TPMT"/>
    <property type="match status" value="1"/>
</dbReference>
<proteinExistence type="predicted"/>
<dbReference type="EMBL" id="RBIQ01000009">
    <property type="protein sequence ID" value="RKR12150.1"/>
    <property type="molecule type" value="Genomic_DNA"/>
</dbReference>
<protein>
    <submittedName>
        <fullName evidence="5">Thiopurine S-methyltransferase</fullName>
    </submittedName>
</protein>
<dbReference type="RefSeq" id="WP_121067960.1">
    <property type="nucleotide sequence ID" value="NZ_RBIQ01000009.1"/>
</dbReference>
<dbReference type="PANTHER" id="PTHR32183">
    <property type="match status" value="1"/>
</dbReference>
<dbReference type="Pfam" id="PF05724">
    <property type="entry name" value="TPMT"/>
    <property type="match status" value="1"/>
</dbReference>
<keyword evidence="3 5" id="KW-0808">Transferase</keyword>
<evidence type="ECO:0000313" key="6">
    <source>
        <dbReference type="Proteomes" id="UP000269412"/>
    </source>
</evidence>
<evidence type="ECO:0000256" key="1">
    <source>
        <dbReference type="ARBA" id="ARBA00022553"/>
    </source>
</evidence>
<keyword evidence="1" id="KW-0597">Phosphoprotein</keyword>
<evidence type="ECO:0000256" key="4">
    <source>
        <dbReference type="ARBA" id="ARBA00022691"/>
    </source>
</evidence>
<dbReference type="Proteomes" id="UP000269412">
    <property type="component" value="Unassembled WGS sequence"/>
</dbReference>
<dbReference type="PANTHER" id="PTHR32183:SF11">
    <property type="entry name" value="THIOL METHYLTRANSFERASE 2-RELATED"/>
    <property type="match status" value="1"/>
</dbReference>
<gene>
    <name evidence="5" type="ORF">CLV91_2273</name>
</gene>
<dbReference type="CDD" id="cd02440">
    <property type="entry name" value="AdoMet_MTases"/>
    <property type="match status" value="1"/>
</dbReference>
<reference evidence="5 6" key="1">
    <citation type="submission" date="2018-10" db="EMBL/GenBank/DDBJ databases">
        <title>Genomic Encyclopedia of Archaeal and Bacterial Type Strains, Phase II (KMG-II): from individual species to whole genera.</title>
        <authorList>
            <person name="Goeker M."/>
        </authorList>
    </citation>
    <scope>NUCLEOTIDE SEQUENCE [LARGE SCALE GENOMIC DNA]</scope>
    <source>
        <strain evidence="5 6">DSM 25230</strain>
    </source>
</reference>
<evidence type="ECO:0000256" key="2">
    <source>
        <dbReference type="ARBA" id="ARBA00022603"/>
    </source>
</evidence>
<dbReference type="InterPro" id="IPR008854">
    <property type="entry name" value="TPMT"/>
</dbReference>
<keyword evidence="4" id="KW-0949">S-adenosyl-L-methionine</keyword>
<accession>A0A495E5G5</accession>
<dbReference type="GO" id="GO:0032259">
    <property type="term" value="P:methylation"/>
    <property type="evidence" value="ECO:0007669"/>
    <property type="project" value="UniProtKB-KW"/>
</dbReference>
<keyword evidence="6" id="KW-1185">Reference proteome</keyword>
<organism evidence="5 6">
    <name type="scientific">Maribacter vaceletii</name>
    <dbReference type="NCBI Taxonomy" id="1206816"/>
    <lineage>
        <taxon>Bacteria</taxon>
        <taxon>Pseudomonadati</taxon>
        <taxon>Bacteroidota</taxon>
        <taxon>Flavobacteriia</taxon>
        <taxon>Flavobacteriales</taxon>
        <taxon>Flavobacteriaceae</taxon>
        <taxon>Maribacter</taxon>
    </lineage>
</organism>
<evidence type="ECO:0000256" key="3">
    <source>
        <dbReference type="ARBA" id="ARBA00022679"/>
    </source>
</evidence>
<dbReference type="InterPro" id="IPR029063">
    <property type="entry name" value="SAM-dependent_MTases_sf"/>
</dbReference>
<dbReference type="AlphaFoldDB" id="A0A495E5G5"/>
<sequence>MNLNKEFWENRYENKDTGWDIGYISTPLKTYIDQLENKNIKILIPGAGKGYEPIYLHEQGFKNVFVVDIAEQPLDHIKKVAPTFPVEHLIQEDFFNLKLNGFDLILEQTFFCALSPEFRPNYAIKMHSLLANKGKLAGLLFNFPKTEKGPPFGGNIEEYITLFQDLFTIKTLEKASNSILPRAGKELFFIFEK</sequence>
<dbReference type="GO" id="GO:0008757">
    <property type="term" value="F:S-adenosylmethionine-dependent methyltransferase activity"/>
    <property type="evidence" value="ECO:0007669"/>
    <property type="project" value="InterPro"/>
</dbReference>
<dbReference type="SUPFAM" id="SSF53335">
    <property type="entry name" value="S-adenosyl-L-methionine-dependent methyltransferases"/>
    <property type="match status" value="1"/>
</dbReference>
<keyword evidence="2 5" id="KW-0489">Methyltransferase</keyword>
<dbReference type="OrthoDB" id="9778208at2"/>
<comment type="caution">
    <text evidence="5">The sequence shown here is derived from an EMBL/GenBank/DDBJ whole genome shotgun (WGS) entry which is preliminary data.</text>
</comment>
<dbReference type="Gene3D" id="3.40.50.150">
    <property type="entry name" value="Vaccinia Virus protein VP39"/>
    <property type="match status" value="1"/>
</dbReference>
<evidence type="ECO:0000313" key="5">
    <source>
        <dbReference type="EMBL" id="RKR12150.1"/>
    </source>
</evidence>
<name>A0A495E5G5_9FLAO</name>